<evidence type="ECO:0000313" key="2">
    <source>
        <dbReference type="Proteomes" id="UP000695000"/>
    </source>
</evidence>
<dbReference type="RefSeq" id="XP_017771562.1">
    <property type="nucleotide sequence ID" value="XM_017916073.1"/>
</dbReference>
<dbReference type="InterPro" id="IPR000595">
    <property type="entry name" value="cNMP-bd_dom"/>
</dbReference>
<evidence type="ECO:0000313" key="3">
    <source>
        <dbReference type="RefSeq" id="XP_017771562.1"/>
    </source>
</evidence>
<dbReference type="InterPro" id="IPR018490">
    <property type="entry name" value="cNMP-bd_dom_sf"/>
</dbReference>
<dbReference type="CDD" id="cd00038">
    <property type="entry name" value="CAP_ED"/>
    <property type="match status" value="1"/>
</dbReference>
<dbReference type="Proteomes" id="UP000695000">
    <property type="component" value="Unplaced"/>
</dbReference>
<evidence type="ECO:0000259" key="1">
    <source>
        <dbReference type="PROSITE" id="PS50042"/>
    </source>
</evidence>
<dbReference type="PROSITE" id="PS50042">
    <property type="entry name" value="CNMP_BINDING_3"/>
    <property type="match status" value="1"/>
</dbReference>
<reference evidence="3" key="1">
    <citation type="submission" date="2025-08" db="UniProtKB">
        <authorList>
            <consortium name="RefSeq"/>
        </authorList>
    </citation>
    <scope>IDENTIFICATION</scope>
    <source>
        <tissue evidence="3">Whole Larva</tissue>
    </source>
</reference>
<accession>A0ABM1MAG2</accession>
<organism evidence="2 3">
    <name type="scientific">Nicrophorus vespilloides</name>
    <name type="common">Boreal carrion beetle</name>
    <dbReference type="NCBI Taxonomy" id="110193"/>
    <lineage>
        <taxon>Eukaryota</taxon>
        <taxon>Metazoa</taxon>
        <taxon>Ecdysozoa</taxon>
        <taxon>Arthropoda</taxon>
        <taxon>Hexapoda</taxon>
        <taxon>Insecta</taxon>
        <taxon>Pterygota</taxon>
        <taxon>Neoptera</taxon>
        <taxon>Endopterygota</taxon>
        <taxon>Coleoptera</taxon>
        <taxon>Polyphaga</taxon>
        <taxon>Staphyliniformia</taxon>
        <taxon>Silphidae</taxon>
        <taxon>Nicrophorinae</taxon>
        <taxon>Nicrophorus</taxon>
    </lineage>
</organism>
<dbReference type="SUPFAM" id="SSF51206">
    <property type="entry name" value="cAMP-binding domain-like"/>
    <property type="match status" value="1"/>
</dbReference>
<keyword evidence="2" id="KW-1185">Reference proteome</keyword>
<gene>
    <name evidence="3" type="primary">LOC108558968</name>
</gene>
<proteinExistence type="predicted"/>
<name>A0ABM1MAG2_NICVS</name>
<sequence>MTAVSPKAFFYEVPWLCGDEAIMDYLYINGTTKIWDANEVLCSPGDTAEGIYILVAGLIKMQYDPSDEMLTLLKNYGALPIKDFLNNKRFKEKHEEYVLMGNTIGEIAVLTGRPHSCTIVAAVPSQTYIIPTDAINAAMHLSADPIEGLAARLWKYISWNLCRSILSETPVYQNASQDQLNLILYRGVVPNLNCYEILVLSELVEFIIIIEGLVVDHNTREIYTAPCFLPRTVHKIIIPDCSNIKLNINIVTKLMMFPIKGIDASEMMMEEQRISDLVPHPKSDCIVKISPMVKIKKRVNIKSQMKRIQSKIPNTVSSRFYPGEAGDSNLKSISRMVETTAI</sequence>
<dbReference type="InterPro" id="IPR014710">
    <property type="entry name" value="RmlC-like_jellyroll"/>
</dbReference>
<protein>
    <submittedName>
        <fullName evidence="3">Sodium/hydrogen exchanger 11-like</fullName>
    </submittedName>
</protein>
<dbReference type="GeneID" id="108558968"/>
<dbReference type="Gene3D" id="2.60.120.10">
    <property type="entry name" value="Jelly Rolls"/>
    <property type="match status" value="1"/>
</dbReference>
<feature type="domain" description="Cyclic nucleotide-binding" evidence="1">
    <location>
        <begin position="35"/>
        <end position="139"/>
    </location>
</feature>